<dbReference type="InterPro" id="IPR007889">
    <property type="entry name" value="HTH_Psq"/>
</dbReference>
<dbReference type="Gene3D" id="1.10.10.60">
    <property type="entry name" value="Homeodomain-like"/>
    <property type="match status" value="1"/>
</dbReference>
<feature type="domain" description="HTH psq-type" evidence="1">
    <location>
        <begin position="26"/>
        <end position="66"/>
    </location>
</feature>
<dbReference type="Pfam" id="PF05225">
    <property type="entry name" value="HTH_psq"/>
    <property type="match status" value="1"/>
</dbReference>
<dbReference type="InterPro" id="IPR009057">
    <property type="entry name" value="Homeodomain-like_sf"/>
</dbReference>
<name>A0A177AGG9_9PEZI</name>
<evidence type="ECO:0000313" key="2">
    <source>
        <dbReference type="EMBL" id="OAF60502.1"/>
    </source>
</evidence>
<protein>
    <recommendedName>
        <fullName evidence="1">HTH psq-type domain-containing protein</fullName>
    </recommendedName>
</protein>
<evidence type="ECO:0000259" key="1">
    <source>
        <dbReference type="Pfam" id="PF05225"/>
    </source>
</evidence>
<organism evidence="2">
    <name type="scientific">Pseudogymnoascus destructans</name>
    <dbReference type="NCBI Taxonomy" id="655981"/>
    <lineage>
        <taxon>Eukaryota</taxon>
        <taxon>Fungi</taxon>
        <taxon>Dikarya</taxon>
        <taxon>Ascomycota</taxon>
        <taxon>Pezizomycotina</taxon>
        <taxon>Leotiomycetes</taxon>
        <taxon>Thelebolales</taxon>
        <taxon>Thelebolaceae</taxon>
        <taxon>Pseudogymnoascus</taxon>
    </lineage>
</organism>
<sequence>MPYHQLRIFTLSTMKIQQPYSRAQMEDNIQKAIVALQLKESKSIRLAAEYFEVPKSTLADRMSGKKTVAIQWKVLTKAAVIPRKIKAATGLSTTNHK</sequence>
<dbReference type="Proteomes" id="UP000077154">
    <property type="component" value="Unassembled WGS sequence"/>
</dbReference>
<dbReference type="EMBL" id="KV441391">
    <property type="protein sequence ID" value="OAF60502.1"/>
    <property type="molecule type" value="Genomic_DNA"/>
</dbReference>
<dbReference type="SUPFAM" id="SSF46689">
    <property type="entry name" value="Homeodomain-like"/>
    <property type="match status" value="1"/>
</dbReference>
<dbReference type="RefSeq" id="XP_024325783.1">
    <property type="nucleotide sequence ID" value="XM_024466975.1"/>
</dbReference>
<dbReference type="GeneID" id="36286404"/>
<reference evidence="2" key="1">
    <citation type="submission" date="2016-03" db="EMBL/GenBank/DDBJ databases">
        <title>Updated assembly of Pseudogymnoascus destructans, the fungus causing white-nose syndrome of bats.</title>
        <authorList>
            <person name="Palmer J.M."/>
            <person name="Drees K.P."/>
            <person name="Foster J.T."/>
            <person name="Lindner D.L."/>
        </authorList>
    </citation>
    <scope>NUCLEOTIDE SEQUENCE [LARGE SCALE GENOMIC DNA]</scope>
    <source>
        <strain evidence="2">20631-21</strain>
    </source>
</reference>
<accession>A0A177AGG9</accession>
<dbReference type="AlphaFoldDB" id="A0A177AGG9"/>
<gene>
    <name evidence="2" type="ORF">VC83_03327</name>
</gene>
<dbReference type="OrthoDB" id="3439594at2759"/>
<dbReference type="GO" id="GO:0003677">
    <property type="term" value="F:DNA binding"/>
    <property type="evidence" value="ECO:0007669"/>
    <property type="project" value="InterPro"/>
</dbReference>
<proteinExistence type="predicted"/>